<evidence type="ECO:0000313" key="11">
    <source>
        <dbReference type="EMBL" id="CAF1480405.1"/>
    </source>
</evidence>
<keyword evidence="7 9" id="KW-0238">DNA-binding</keyword>
<evidence type="ECO:0000256" key="7">
    <source>
        <dbReference type="ARBA" id="ARBA00023125"/>
    </source>
</evidence>
<name>A0A815RUD5_9BILA</name>
<evidence type="ECO:0000256" key="6">
    <source>
        <dbReference type="ARBA" id="ARBA00023029"/>
    </source>
</evidence>
<dbReference type="InterPro" id="IPR013760">
    <property type="entry name" value="Topo_IIA-like_dom_sf"/>
</dbReference>
<comment type="catalytic activity">
    <reaction evidence="1 9">
        <text>ATP-dependent breakage, passage and rejoining of double-stranded DNA.</text>
        <dbReference type="EC" id="5.6.2.2"/>
    </reaction>
</comment>
<dbReference type="PANTHER" id="PTHR10169">
    <property type="entry name" value="DNA TOPOISOMERASE/GYRASE"/>
    <property type="match status" value="1"/>
</dbReference>
<evidence type="ECO:0000256" key="5">
    <source>
        <dbReference type="ARBA" id="ARBA00022840"/>
    </source>
</evidence>
<dbReference type="GO" id="GO:0000712">
    <property type="term" value="P:resolution of meiotic recombination intermediates"/>
    <property type="evidence" value="ECO:0007669"/>
    <property type="project" value="TreeGrafter"/>
</dbReference>
<evidence type="ECO:0000256" key="4">
    <source>
        <dbReference type="ARBA" id="ARBA00022741"/>
    </source>
</evidence>
<keyword evidence="6 9" id="KW-0799">Topoisomerase</keyword>
<evidence type="ECO:0000313" key="12">
    <source>
        <dbReference type="Proteomes" id="UP000663882"/>
    </source>
</evidence>
<dbReference type="GO" id="GO:0005634">
    <property type="term" value="C:nucleus"/>
    <property type="evidence" value="ECO:0007669"/>
    <property type="project" value="TreeGrafter"/>
</dbReference>
<dbReference type="GO" id="GO:0003677">
    <property type="term" value="F:DNA binding"/>
    <property type="evidence" value="ECO:0007669"/>
    <property type="project" value="UniProtKB-UniRule"/>
</dbReference>
<dbReference type="Pfam" id="PF00521">
    <property type="entry name" value="DNA_topoisoIV"/>
    <property type="match status" value="1"/>
</dbReference>
<dbReference type="GO" id="GO:0003918">
    <property type="term" value="F:DNA topoisomerase type II (double strand cut, ATP-hydrolyzing) activity"/>
    <property type="evidence" value="ECO:0007669"/>
    <property type="project" value="UniProtKB-EC"/>
</dbReference>
<dbReference type="InterPro" id="IPR013759">
    <property type="entry name" value="Topo_IIA_B_C"/>
</dbReference>
<evidence type="ECO:0000256" key="9">
    <source>
        <dbReference type="PROSITE-ProRule" id="PRU01384"/>
    </source>
</evidence>
<evidence type="ECO:0000256" key="1">
    <source>
        <dbReference type="ARBA" id="ARBA00000185"/>
    </source>
</evidence>
<sequence>MNRHHIIFKYDSIKDDLAIQLAFNSTLSDDPKNWIKWHTEDINQRREQNLPDDYLYKKDTKQINFNDFINKELDGLKPGHRKIIFVCFTKKFIHEIKVAQLAGKVAENSAYHHGQQSLTNRIVGLAQNFLGSNNINFLVLAGQFGTRLHDGNDAPSPPYIFTRLSPLALSSFNKNDEPLLLYLNEDGISIEPEWYGPVSRTVLVNGAQGVGTGYSTDIPSYYPLILSNNMKYYIRQERERQRQLNNRTSQLKKISRYNDRTRGVINDVCAKLDETSIEITDLPIGTWT</sequence>
<dbReference type="InterPro" id="IPR050634">
    <property type="entry name" value="DNA_Topoisomerase_II"/>
</dbReference>
<keyword evidence="8 9" id="KW-0413">Isomerase</keyword>
<dbReference type="Gene3D" id="3.40.50.670">
    <property type="match status" value="1"/>
</dbReference>
<dbReference type="Proteomes" id="UP000663882">
    <property type="component" value="Unassembled WGS sequence"/>
</dbReference>
<feature type="domain" description="Topo IIA-type catalytic" evidence="10">
    <location>
        <begin position="69"/>
        <end position="288"/>
    </location>
</feature>
<evidence type="ECO:0000256" key="8">
    <source>
        <dbReference type="ARBA" id="ARBA00023235"/>
    </source>
</evidence>
<dbReference type="SMART" id="SM00434">
    <property type="entry name" value="TOP4c"/>
    <property type="match status" value="1"/>
</dbReference>
<accession>A0A815RUD5</accession>
<reference evidence="11" key="1">
    <citation type="submission" date="2021-02" db="EMBL/GenBank/DDBJ databases">
        <authorList>
            <person name="Nowell W R."/>
        </authorList>
    </citation>
    <scope>NUCLEOTIDE SEQUENCE</scope>
</reference>
<dbReference type="InterPro" id="IPR001154">
    <property type="entry name" value="TopoII_euk"/>
</dbReference>
<dbReference type="InterPro" id="IPR013758">
    <property type="entry name" value="Topo_IIA_A/C_ab"/>
</dbReference>
<keyword evidence="4" id="KW-0547">Nucleotide-binding</keyword>
<dbReference type="GO" id="GO:0005524">
    <property type="term" value="F:ATP binding"/>
    <property type="evidence" value="ECO:0007669"/>
    <property type="project" value="UniProtKB-KW"/>
</dbReference>
<dbReference type="PROSITE" id="PS52040">
    <property type="entry name" value="TOPO_IIA"/>
    <property type="match status" value="1"/>
</dbReference>
<comment type="caution">
    <text evidence="11">The sequence shown here is derived from an EMBL/GenBank/DDBJ whole genome shotgun (WGS) entry which is preliminary data.</text>
</comment>
<protein>
    <recommendedName>
        <fullName evidence="3">DNA topoisomerase (ATP-hydrolyzing)</fullName>
        <ecNumber evidence="3">5.6.2.2</ecNumber>
    </recommendedName>
</protein>
<dbReference type="OrthoDB" id="276498at2759"/>
<dbReference type="InterPro" id="IPR002205">
    <property type="entry name" value="Topo_IIA_dom_A"/>
</dbReference>
<dbReference type="GO" id="GO:0006265">
    <property type="term" value="P:DNA topological change"/>
    <property type="evidence" value="ECO:0007669"/>
    <property type="project" value="UniProtKB-UniRule"/>
</dbReference>
<gene>
    <name evidence="11" type="ORF">RFH988_LOCUS37958</name>
</gene>
<comment type="cofactor">
    <cofactor evidence="2">
        <name>Mg(2+)</name>
        <dbReference type="ChEBI" id="CHEBI:18420"/>
    </cofactor>
</comment>
<dbReference type="AlphaFoldDB" id="A0A815RUD5"/>
<dbReference type="Gene3D" id="3.90.199.10">
    <property type="entry name" value="Topoisomerase II, domain 5"/>
    <property type="match status" value="1"/>
</dbReference>
<dbReference type="PRINTS" id="PR01158">
    <property type="entry name" value="TOPISMRASEII"/>
</dbReference>
<dbReference type="SUPFAM" id="SSF56719">
    <property type="entry name" value="Type II DNA topoisomerase"/>
    <property type="match status" value="1"/>
</dbReference>
<evidence type="ECO:0000256" key="3">
    <source>
        <dbReference type="ARBA" id="ARBA00012895"/>
    </source>
</evidence>
<dbReference type="EC" id="5.6.2.2" evidence="3"/>
<dbReference type="FunFam" id="3.90.199.10:FF:000002">
    <property type="entry name" value="DNA topoisomerase 2"/>
    <property type="match status" value="1"/>
</dbReference>
<dbReference type="PANTHER" id="PTHR10169:SF38">
    <property type="entry name" value="DNA TOPOISOMERASE 2"/>
    <property type="match status" value="1"/>
</dbReference>
<dbReference type="GO" id="GO:0000819">
    <property type="term" value="P:sister chromatid segregation"/>
    <property type="evidence" value="ECO:0007669"/>
    <property type="project" value="TreeGrafter"/>
</dbReference>
<organism evidence="11 12">
    <name type="scientific">Rotaria sordida</name>
    <dbReference type="NCBI Taxonomy" id="392033"/>
    <lineage>
        <taxon>Eukaryota</taxon>
        <taxon>Metazoa</taxon>
        <taxon>Spiralia</taxon>
        <taxon>Gnathifera</taxon>
        <taxon>Rotifera</taxon>
        <taxon>Eurotatoria</taxon>
        <taxon>Bdelloidea</taxon>
        <taxon>Philodinida</taxon>
        <taxon>Philodinidae</taxon>
        <taxon>Rotaria</taxon>
    </lineage>
</organism>
<evidence type="ECO:0000259" key="10">
    <source>
        <dbReference type="PROSITE" id="PS52040"/>
    </source>
</evidence>
<keyword evidence="5" id="KW-0067">ATP-binding</keyword>
<dbReference type="EMBL" id="CAJNOO010008297">
    <property type="protein sequence ID" value="CAF1480405.1"/>
    <property type="molecule type" value="Genomic_DNA"/>
</dbReference>
<evidence type="ECO:0000256" key="2">
    <source>
        <dbReference type="ARBA" id="ARBA00001946"/>
    </source>
</evidence>
<proteinExistence type="predicted"/>
<feature type="active site" description="O-(5'-phospho-DNA)-tyrosine intermediate" evidence="9">
    <location>
        <position position="159"/>
    </location>
</feature>